<dbReference type="AlphaFoldDB" id="A0A1J7I7P1"/>
<sequence length="211" mass="23162">MLAFGADPKLQDVSGWLSLDFALRYPCPDGPSIAELLLRHRADPNDKNFGNGSPLVYAIEGYKSLTSDEDELLQPSVSAYRVRMAEVLIEAGADVNLCVERSGVLVSPLEVALTEPYPLTDHLSTTEGQNGQFVRGAALDLYYLQMEFALATAYQGTSVASLRAVQSQQSDSHMWEDRLIGTLLDAGARVSKELLVRVYVVLKSRDAPYFC</sequence>
<protein>
    <submittedName>
        <fullName evidence="1">Uncharacterized protein</fullName>
    </submittedName>
</protein>
<reference evidence="1 2" key="1">
    <citation type="submission" date="2016-10" db="EMBL/GenBank/DDBJ databases">
        <title>Draft genome sequence of Coniochaeta ligniaria NRRL30616, a lignocellulolytic fungus for bioabatement of inhibitors in plant biomass hydrolysates.</title>
        <authorList>
            <consortium name="DOE Joint Genome Institute"/>
            <person name="Jimenez D.J."/>
            <person name="Hector R.E."/>
            <person name="Riley R."/>
            <person name="Sun H."/>
            <person name="Grigoriev I.V."/>
            <person name="Van Elsas J.D."/>
            <person name="Nichols N.N."/>
        </authorList>
    </citation>
    <scope>NUCLEOTIDE SEQUENCE [LARGE SCALE GENOMIC DNA]</scope>
    <source>
        <strain evidence="1 2">NRRL 30616</strain>
    </source>
</reference>
<dbReference type="Gene3D" id="1.25.40.20">
    <property type="entry name" value="Ankyrin repeat-containing domain"/>
    <property type="match status" value="1"/>
</dbReference>
<proteinExistence type="predicted"/>
<gene>
    <name evidence="1" type="ORF">CONLIGDRAFT_693294</name>
</gene>
<dbReference type="SUPFAM" id="SSF48403">
    <property type="entry name" value="Ankyrin repeat"/>
    <property type="match status" value="1"/>
</dbReference>
<organism evidence="1 2">
    <name type="scientific">Coniochaeta ligniaria NRRL 30616</name>
    <dbReference type="NCBI Taxonomy" id="1408157"/>
    <lineage>
        <taxon>Eukaryota</taxon>
        <taxon>Fungi</taxon>
        <taxon>Dikarya</taxon>
        <taxon>Ascomycota</taxon>
        <taxon>Pezizomycotina</taxon>
        <taxon>Sordariomycetes</taxon>
        <taxon>Sordariomycetidae</taxon>
        <taxon>Coniochaetales</taxon>
        <taxon>Coniochaetaceae</taxon>
        <taxon>Coniochaeta</taxon>
    </lineage>
</organism>
<dbReference type="InterPro" id="IPR036770">
    <property type="entry name" value="Ankyrin_rpt-contain_sf"/>
</dbReference>
<evidence type="ECO:0000313" key="2">
    <source>
        <dbReference type="Proteomes" id="UP000182658"/>
    </source>
</evidence>
<accession>A0A1J7I7P1</accession>
<dbReference type="EMBL" id="KV875106">
    <property type="protein sequence ID" value="OIW23502.1"/>
    <property type="molecule type" value="Genomic_DNA"/>
</dbReference>
<dbReference type="InParanoid" id="A0A1J7I7P1"/>
<dbReference type="OrthoDB" id="426293at2759"/>
<evidence type="ECO:0000313" key="1">
    <source>
        <dbReference type="EMBL" id="OIW23502.1"/>
    </source>
</evidence>
<dbReference type="Proteomes" id="UP000182658">
    <property type="component" value="Unassembled WGS sequence"/>
</dbReference>
<name>A0A1J7I7P1_9PEZI</name>
<keyword evidence="2" id="KW-1185">Reference proteome</keyword>